<dbReference type="Proteomes" id="UP000664628">
    <property type="component" value="Unassembled WGS sequence"/>
</dbReference>
<evidence type="ECO:0000313" key="2">
    <source>
        <dbReference type="EMBL" id="MBO0953043.1"/>
    </source>
</evidence>
<comment type="caution">
    <text evidence="2">The sequence shown here is derived from an EMBL/GenBank/DDBJ whole genome shotgun (WGS) entry which is preliminary data.</text>
</comment>
<organism evidence="2 3">
    <name type="scientific">Fibrella forsythiae</name>
    <dbReference type="NCBI Taxonomy" id="2817061"/>
    <lineage>
        <taxon>Bacteria</taxon>
        <taxon>Pseudomonadati</taxon>
        <taxon>Bacteroidota</taxon>
        <taxon>Cytophagia</taxon>
        <taxon>Cytophagales</taxon>
        <taxon>Spirosomataceae</taxon>
        <taxon>Fibrella</taxon>
    </lineage>
</organism>
<evidence type="ECO:0000259" key="1">
    <source>
        <dbReference type="SMART" id="SM00850"/>
    </source>
</evidence>
<feature type="domain" description="HTH LytTR-type" evidence="1">
    <location>
        <begin position="18"/>
        <end position="110"/>
    </location>
</feature>
<proteinExistence type="predicted"/>
<dbReference type="EMBL" id="JAFMYW010000018">
    <property type="protein sequence ID" value="MBO0953043.1"/>
    <property type="molecule type" value="Genomic_DNA"/>
</dbReference>
<protein>
    <submittedName>
        <fullName evidence="2">LytTR family transcriptional regulator</fullName>
    </submittedName>
</protein>
<evidence type="ECO:0000313" key="3">
    <source>
        <dbReference type="Proteomes" id="UP000664628"/>
    </source>
</evidence>
<accession>A0ABS3JSQ1</accession>
<dbReference type="InterPro" id="IPR007492">
    <property type="entry name" value="LytTR_DNA-bd_dom"/>
</dbReference>
<dbReference type="RefSeq" id="WP_207332995.1">
    <property type="nucleotide sequence ID" value="NZ_JAFMYW010000018.1"/>
</dbReference>
<name>A0ABS3JSQ1_9BACT</name>
<sequence length="124" mass="14266">MSIVTPSPTPLPGLHLRGLGRPLPISQIVRFEADDNYTRIYVRGQVHPLLYAYTLGVMCQRFPFMARITRSAAINPQHVQAVTRQGLELRNHPPVWLSRHYLKRLPAELSRARQVVDRQVYSKL</sequence>
<gene>
    <name evidence="2" type="ORF">J2I46_31005</name>
</gene>
<dbReference type="Gene3D" id="2.40.50.1020">
    <property type="entry name" value="LytTr DNA-binding domain"/>
    <property type="match status" value="1"/>
</dbReference>
<dbReference type="SMART" id="SM00850">
    <property type="entry name" value="LytTR"/>
    <property type="match status" value="1"/>
</dbReference>
<keyword evidence="3" id="KW-1185">Reference proteome</keyword>
<reference evidence="2 3" key="1">
    <citation type="submission" date="2021-03" db="EMBL/GenBank/DDBJ databases">
        <title>Fibrella sp. HMF5405 genome sequencing and assembly.</title>
        <authorList>
            <person name="Kang H."/>
            <person name="Kim H."/>
            <person name="Bae S."/>
            <person name="Joh K."/>
        </authorList>
    </citation>
    <scope>NUCLEOTIDE SEQUENCE [LARGE SCALE GENOMIC DNA]</scope>
    <source>
        <strain evidence="2 3">HMF5405</strain>
    </source>
</reference>
<dbReference type="Pfam" id="PF04397">
    <property type="entry name" value="LytTR"/>
    <property type="match status" value="1"/>
</dbReference>